<feature type="domain" description="Thymidylate synthase/dCMP hydroxymethylase" evidence="2">
    <location>
        <begin position="90"/>
        <end position="255"/>
    </location>
</feature>
<accession>A0A0G3ECR3</accession>
<dbReference type="GO" id="GO:0016740">
    <property type="term" value="F:transferase activity"/>
    <property type="evidence" value="ECO:0007669"/>
    <property type="project" value="UniProtKB-KW"/>
</dbReference>
<dbReference type="EMBL" id="CP010904">
    <property type="protein sequence ID" value="AKJ64093.1"/>
    <property type="molecule type" value="Genomic_DNA"/>
</dbReference>
<dbReference type="InterPro" id="IPR036926">
    <property type="entry name" value="Thymidate_synth/dCMP_Mease_sf"/>
</dbReference>
<evidence type="ECO:0000259" key="2">
    <source>
        <dbReference type="Pfam" id="PF00303"/>
    </source>
</evidence>
<evidence type="ECO:0000313" key="4">
    <source>
        <dbReference type="Proteomes" id="UP000035268"/>
    </source>
</evidence>
<reference evidence="4" key="1">
    <citation type="submission" date="2015-02" db="EMBL/GenBank/DDBJ databases">
        <title>Description and complete genome sequence of the first cultured representative of the subdivision 5 of the Verrucomicrobia phylum.</title>
        <authorList>
            <person name="Spring S."/>
            <person name="Bunk B."/>
            <person name="Sproer C."/>
            <person name="Klenk H.-P."/>
        </authorList>
    </citation>
    <scope>NUCLEOTIDE SEQUENCE [LARGE SCALE GENOMIC DNA]</scope>
    <source>
        <strain evidence="4">L21-Fru-AB</strain>
    </source>
</reference>
<dbReference type="STRING" id="1307763.L21SP4_00830"/>
<dbReference type="RefSeq" id="WP_052881459.1">
    <property type="nucleotide sequence ID" value="NZ_CP010904.1"/>
</dbReference>
<dbReference type="InterPro" id="IPR023451">
    <property type="entry name" value="Thymidate_synth/dCMP_Mease_dom"/>
</dbReference>
<protein>
    <submittedName>
        <fullName evidence="3">Thymidylate synthase</fullName>
    </submittedName>
</protein>
<evidence type="ECO:0000256" key="1">
    <source>
        <dbReference type="ARBA" id="ARBA00022679"/>
    </source>
</evidence>
<proteinExistence type="predicted"/>
<keyword evidence="1" id="KW-0808">Transferase</keyword>
<evidence type="ECO:0000313" key="3">
    <source>
        <dbReference type="EMBL" id="AKJ64093.1"/>
    </source>
</evidence>
<dbReference type="OrthoDB" id="1550758at2"/>
<keyword evidence="4" id="KW-1185">Reference proteome</keyword>
<dbReference type="Pfam" id="PF00303">
    <property type="entry name" value="Thymidylat_synt"/>
    <property type="match status" value="1"/>
</dbReference>
<dbReference type="AlphaFoldDB" id="A0A0G3ECR3"/>
<organism evidence="3 4">
    <name type="scientific">Kiritimatiella glycovorans</name>
    <dbReference type="NCBI Taxonomy" id="1307763"/>
    <lineage>
        <taxon>Bacteria</taxon>
        <taxon>Pseudomonadati</taxon>
        <taxon>Kiritimatiellota</taxon>
        <taxon>Kiritimatiellia</taxon>
        <taxon>Kiritimatiellales</taxon>
        <taxon>Kiritimatiellaceae</taxon>
        <taxon>Kiritimatiella</taxon>
    </lineage>
</organism>
<dbReference type="Gene3D" id="3.30.572.10">
    <property type="entry name" value="Thymidylate synthase/dCMP hydroxymethylase domain"/>
    <property type="match status" value="1"/>
</dbReference>
<gene>
    <name evidence="3" type="ORF">L21SP4_00830</name>
</gene>
<name>A0A0G3ECR3_9BACT</name>
<dbReference type="Proteomes" id="UP000035268">
    <property type="component" value="Chromosome"/>
</dbReference>
<dbReference type="SUPFAM" id="SSF55831">
    <property type="entry name" value="Thymidylate synthase/dCMP hydroxymethylase"/>
    <property type="match status" value="1"/>
</dbReference>
<dbReference type="KEGG" id="vbl:L21SP4_00830"/>
<reference evidence="3 4" key="2">
    <citation type="journal article" date="2016" name="ISME J.">
        <title>Characterization of the first cultured representative of Verrucomicrobia subdivision 5 indicates the proposal of a novel phylum.</title>
        <authorList>
            <person name="Spring S."/>
            <person name="Bunk B."/>
            <person name="Sproer C."/>
            <person name="Schumann P."/>
            <person name="Rohde M."/>
            <person name="Tindall B.J."/>
            <person name="Klenk H.P."/>
        </authorList>
    </citation>
    <scope>NUCLEOTIDE SEQUENCE [LARGE SCALE GENOMIC DNA]</scope>
    <source>
        <strain evidence="3 4">L21-Fru-AB</strain>
    </source>
</reference>
<sequence>MSGDIPVLHVEGETLAEGYERALLALHENGARMSTQYDREGDPPSLDATLNLTVREPLKDPMIHRAFPGGIEALREYVMELAGAKDHWVRNLNDPEDTRWEYTYHQRLASYGTWRECREGRSEEAGPFRVDQIEQVVAKLAAEPHTRQAQMITWMPHIDADCYDPPCLQSLWYRLTGEGDRRRLNCNVRFRSNDAWGANFMNMFGFTMFNRDVIAAGLTERTGWTVDLGRLNWQADSYHIYGKDVADAEARLFRRIGTTEFEDRVYSLADETIAELYDEAETAVREKIRRHDEDH</sequence>